<evidence type="ECO:0000256" key="1">
    <source>
        <dbReference type="SAM" id="MobiDB-lite"/>
    </source>
</evidence>
<proteinExistence type="predicted"/>
<evidence type="ECO:0000313" key="2">
    <source>
        <dbReference type="EMBL" id="GAA1241150.1"/>
    </source>
</evidence>
<keyword evidence="3" id="KW-1185">Reference proteome</keyword>
<gene>
    <name evidence="2" type="ORF">GCM10009665_34980</name>
</gene>
<dbReference type="EMBL" id="BAAALF010000055">
    <property type="protein sequence ID" value="GAA1241150.1"/>
    <property type="molecule type" value="Genomic_DNA"/>
</dbReference>
<accession>A0ABN1W8Z8</accession>
<name>A0ABN1W8Z8_9ACTN</name>
<feature type="compositionally biased region" description="Basic residues" evidence="1">
    <location>
        <begin position="30"/>
        <end position="44"/>
    </location>
</feature>
<feature type="region of interest" description="Disordered" evidence="1">
    <location>
        <begin position="30"/>
        <end position="53"/>
    </location>
</feature>
<evidence type="ECO:0000313" key="3">
    <source>
        <dbReference type="Proteomes" id="UP001500037"/>
    </source>
</evidence>
<comment type="caution">
    <text evidence="2">The sequence shown here is derived from an EMBL/GenBank/DDBJ whole genome shotgun (WGS) entry which is preliminary data.</text>
</comment>
<sequence>MTLSRPVTLRVRVPRGLRVSLSRPLQVRRRLGRPRLAGRGRTRERRSTERLAR</sequence>
<evidence type="ECO:0008006" key="4">
    <source>
        <dbReference type="Google" id="ProtNLM"/>
    </source>
</evidence>
<reference evidence="2 3" key="1">
    <citation type="journal article" date="2019" name="Int. J. Syst. Evol. Microbiol.">
        <title>The Global Catalogue of Microorganisms (GCM) 10K type strain sequencing project: providing services to taxonomists for standard genome sequencing and annotation.</title>
        <authorList>
            <consortium name="The Broad Institute Genomics Platform"/>
            <consortium name="The Broad Institute Genome Sequencing Center for Infectious Disease"/>
            <person name="Wu L."/>
            <person name="Ma J."/>
        </authorList>
    </citation>
    <scope>NUCLEOTIDE SEQUENCE [LARGE SCALE GENOMIC DNA]</scope>
    <source>
        <strain evidence="2 3">JCM 13004</strain>
    </source>
</reference>
<dbReference type="Proteomes" id="UP001500037">
    <property type="component" value="Unassembled WGS sequence"/>
</dbReference>
<organism evidence="2 3">
    <name type="scientific">Kitasatospora nipponensis</name>
    <dbReference type="NCBI Taxonomy" id="258049"/>
    <lineage>
        <taxon>Bacteria</taxon>
        <taxon>Bacillati</taxon>
        <taxon>Actinomycetota</taxon>
        <taxon>Actinomycetes</taxon>
        <taxon>Kitasatosporales</taxon>
        <taxon>Streptomycetaceae</taxon>
        <taxon>Kitasatospora</taxon>
    </lineage>
</organism>
<protein>
    <recommendedName>
        <fullName evidence="4">DUF4236 domain-containing protein</fullName>
    </recommendedName>
</protein>